<proteinExistence type="predicted"/>
<dbReference type="CDD" id="cd00165">
    <property type="entry name" value="S4"/>
    <property type="match status" value="1"/>
</dbReference>
<dbReference type="HOGENOM" id="CLU_127162_3_2_11"/>
<dbReference type="KEGG" id="bcv:Bcav_2397"/>
<dbReference type="EMBL" id="CP001618">
    <property type="protein sequence ID" value="ACQ80647.1"/>
    <property type="molecule type" value="Genomic_DNA"/>
</dbReference>
<name>C5BW46_BEUC1</name>
<dbReference type="OrthoDB" id="9811532at2"/>
<keyword evidence="3" id="KW-1185">Reference proteome</keyword>
<accession>C5BW46</accession>
<dbReference type="eggNOG" id="COG2501">
    <property type="taxonomic scope" value="Bacteria"/>
</dbReference>
<evidence type="ECO:0000313" key="3">
    <source>
        <dbReference type="Proteomes" id="UP000007962"/>
    </source>
</evidence>
<keyword evidence="1" id="KW-0694">RNA-binding</keyword>
<dbReference type="InterPro" id="IPR036986">
    <property type="entry name" value="S4_RNA-bd_sf"/>
</dbReference>
<dbReference type="Proteomes" id="UP000007962">
    <property type="component" value="Chromosome"/>
</dbReference>
<dbReference type="AlphaFoldDB" id="C5BW46"/>
<dbReference type="STRING" id="471853.Bcav_2397"/>
<dbReference type="SUPFAM" id="SSF55174">
    <property type="entry name" value="Alpha-L RNA-binding motif"/>
    <property type="match status" value="1"/>
</dbReference>
<evidence type="ECO:0000313" key="2">
    <source>
        <dbReference type="EMBL" id="ACQ80647.1"/>
    </source>
</evidence>
<protein>
    <submittedName>
        <fullName evidence="2">RNA-binding S4 domain protein</fullName>
    </submittedName>
</protein>
<evidence type="ECO:0000256" key="1">
    <source>
        <dbReference type="PROSITE-ProRule" id="PRU00182"/>
    </source>
</evidence>
<gene>
    <name evidence="2" type="ordered locus">Bcav_2397</name>
</gene>
<reference evidence="2 3" key="1">
    <citation type="journal article" date="2009" name="Stand. Genomic Sci.">
        <title>Complete genome sequence of Beutenbergia cavernae type strain (HKI 0122).</title>
        <authorList>
            <person name="Land M."/>
            <person name="Pukall R."/>
            <person name="Abt B."/>
            <person name="Goker M."/>
            <person name="Rohde M."/>
            <person name="Glavina Del Rio T."/>
            <person name="Tice H."/>
            <person name="Copeland A."/>
            <person name="Cheng J.F."/>
            <person name="Lucas S."/>
            <person name="Chen F."/>
            <person name="Nolan M."/>
            <person name="Bruce D."/>
            <person name="Goodwin L."/>
            <person name="Pitluck S."/>
            <person name="Ivanova N."/>
            <person name="Mavromatis K."/>
            <person name="Ovchinnikova G."/>
            <person name="Pati A."/>
            <person name="Chen A."/>
            <person name="Palaniappan K."/>
            <person name="Hauser L."/>
            <person name="Chang Y.J."/>
            <person name="Jefferies C.C."/>
            <person name="Saunders E."/>
            <person name="Brettin T."/>
            <person name="Detter J.C."/>
            <person name="Han C."/>
            <person name="Chain P."/>
            <person name="Bristow J."/>
            <person name="Eisen J.A."/>
            <person name="Markowitz V."/>
            <person name="Hugenholtz P."/>
            <person name="Kyrpides N.C."/>
            <person name="Klenk H.P."/>
            <person name="Lapidus A."/>
        </authorList>
    </citation>
    <scope>NUCLEOTIDE SEQUENCE [LARGE SCALE GENOMIC DNA]</scope>
    <source>
        <strain evidence="3">ATCC BAA-8 / DSM 12333 / NBRC 16432</strain>
    </source>
</reference>
<dbReference type="PROSITE" id="PS50889">
    <property type="entry name" value="S4"/>
    <property type="match status" value="1"/>
</dbReference>
<sequence length="77" mass="8029">MSSAEPVEISIRDESIRLGQLLKLAGIAEDGAQARELLADDAVQVDGVAENRRGAQVHRGALVAVDLPSGPVAIRVS</sequence>
<dbReference type="RefSeq" id="WP_015882887.1">
    <property type="nucleotide sequence ID" value="NC_012669.1"/>
</dbReference>
<organism evidence="2 3">
    <name type="scientific">Beutenbergia cavernae (strain ATCC BAA-8 / DSM 12333 / CCUG 43141 / JCM 11478 / NBRC 16432 / NCIMB 13614 / HKI 0122)</name>
    <dbReference type="NCBI Taxonomy" id="471853"/>
    <lineage>
        <taxon>Bacteria</taxon>
        <taxon>Bacillati</taxon>
        <taxon>Actinomycetota</taxon>
        <taxon>Actinomycetes</taxon>
        <taxon>Micrococcales</taxon>
        <taxon>Beutenbergiaceae</taxon>
        <taxon>Beutenbergia</taxon>
    </lineage>
</organism>
<dbReference type="Pfam" id="PF13275">
    <property type="entry name" value="S4_2"/>
    <property type="match status" value="1"/>
</dbReference>
<dbReference type="Gene3D" id="3.10.290.10">
    <property type="entry name" value="RNA-binding S4 domain"/>
    <property type="match status" value="1"/>
</dbReference>
<dbReference type="GO" id="GO:0003723">
    <property type="term" value="F:RNA binding"/>
    <property type="evidence" value="ECO:0007669"/>
    <property type="project" value="UniProtKB-KW"/>
</dbReference>